<evidence type="ECO:0000313" key="7">
    <source>
        <dbReference type="EMBL" id="KAF6754985.1"/>
    </source>
</evidence>
<dbReference type="PROSITE" id="PS52012">
    <property type="entry name" value="CFEM"/>
    <property type="match status" value="1"/>
</dbReference>
<gene>
    <name evidence="7" type="ORF">DFP72DRAFT_898178</name>
</gene>
<comment type="subcellular location">
    <subcellularLocation>
        <location evidence="1">Secreted</location>
    </subcellularLocation>
</comment>
<evidence type="ECO:0000256" key="5">
    <source>
        <dbReference type="SAM" id="SignalP"/>
    </source>
</evidence>
<feature type="signal peptide" evidence="5">
    <location>
        <begin position="1"/>
        <end position="18"/>
    </location>
</feature>
<keyword evidence="2" id="KW-0964">Secreted</keyword>
<evidence type="ECO:0000256" key="1">
    <source>
        <dbReference type="ARBA" id="ARBA00004613"/>
    </source>
</evidence>
<dbReference type="InterPro" id="IPR008427">
    <property type="entry name" value="Extracellular_membr_CFEM_dom"/>
</dbReference>
<evidence type="ECO:0000256" key="4">
    <source>
        <dbReference type="ARBA" id="ARBA00023157"/>
    </source>
</evidence>
<evidence type="ECO:0000256" key="3">
    <source>
        <dbReference type="ARBA" id="ARBA00022729"/>
    </source>
</evidence>
<feature type="domain" description="CFEM" evidence="6">
    <location>
        <begin position="7"/>
        <end position="97"/>
    </location>
</feature>
<dbReference type="Proteomes" id="UP000521943">
    <property type="component" value="Unassembled WGS sequence"/>
</dbReference>
<dbReference type="GO" id="GO:0005576">
    <property type="term" value="C:extracellular region"/>
    <property type="evidence" value="ECO:0007669"/>
    <property type="project" value="UniProtKB-SubCell"/>
</dbReference>
<dbReference type="Pfam" id="PF05730">
    <property type="entry name" value="CFEM"/>
    <property type="match status" value="1"/>
</dbReference>
<comment type="caution">
    <text evidence="7">The sequence shown here is derived from an EMBL/GenBank/DDBJ whole genome shotgun (WGS) entry which is preliminary data.</text>
</comment>
<dbReference type="EMBL" id="JACGCI010000032">
    <property type="protein sequence ID" value="KAF6754985.1"/>
    <property type="molecule type" value="Genomic_DNA"/>
</dbReference>
<keyword evidence="3 5" id="KW-0732">Signal</keyword>
<dbReference type="OrthoDB" id="3065412at2759"/>
<keyword evidence="8" id="KW-1185">Reference proteome</keyword>
<dbReference type="SMART" id="SM00747">
    <property type="entry name" value="CFEM"/>
    <property type="match status" value="1"/>
</dbReference>
<feature type="chain" id="PRO_5034381584" description="CFEM domain-containing protein" evidence="5">
    <location>
        <begin position="19"/>
        <end position="97"/>
    </location>
</feature>
<organism evidence="7 8">
    <name type="scientific">Ephemerocybe angulata</name>
    <dbReference type="NCBI Taxonomy" id="980116"/>
    <lineage>
        <taxon>Eukaryota</taxon>
        <taxon>Fungi</taxon>
        <taxon>Dikarya</taxon>
        <taxon>Basidiomycota</taxon>
        <taxon>Agaricomycotina</taxon>
        <taxon>Agaricomycetes</taxon>
        <taxon>Agaricomycetidae</taxon>
        <taxon>Agaricales</taxon>
        <taxon>Agaricineae</taxon>
        <taxon>Psathyrellaceae</taxon>
        <taxon>Ephemerocybe</taxon>
    </lineage>
</organism>
<proteinExistence type="predicted"/>
<accession>A0A8H6M524</accession>
<evidence type="ECO:0000313" key="8">
    <source>
        <dbReference type="Proteomes" id="UP000521943"/>
    </source>
</evidence>
<evidence type="ECO:0000259" key="6">
    <source>
        <dbReference type="PROSITE" id="PS52012"/>
    </source>
</evidence>
<sequence>MRFFIAPSSIILPMVALPAICMSTFLPTKRQLSACTTTCIAQADIQATGCALTDNRCLCLNGAFINQLNRCISKKCEGADILTSLLAVQSLCEAVGV</sequence>
<protein>
    <recommendedName>
        <fullName evidence="6">CFEM domain-containing protein</fullName>
    </recommendedName>
</protein>
<name>A0A8H6M524_9AGAR</name>
<dbReference type="AlphaFoldDB" id="A0A8H6M524"/>
<keyword evidence="4" id="KW-1015">Disulfide bond</keyword>
<reference evidence="7 8" key="1">
    <citation type="submission" date="2020-07" db="EMBL/GenBank/DDBJ databases">
        <title>Comparative genomics of pyrophilous fungi reveals a link between fire events and developmental genes.</title>
        <authorList>
            <consortium name="DOE Joint Genome Institute"/>
            <person name="Steindorff A.S."/>
            <person name="Carver A."/>
            <person name="Calhoun S."/>
            <person name="Stillman K."/>
            <person name="Liu H."/>
            <person name="Lipzen A."/>
            <person name="Pangilinan J."/>
            <person name="Labutti K."/>
            <person name="Bruns T.D."/>
            <person name="Grigoriev I.V."/>
        </authorList>
    </citation>
    <scope>NUCLEOTIDE SEQUENCE [LARGE SCALE GENOMIC DNA]</scope>
    <source>
        <strain evidence="7 8">CBS 144469</strain>
    </source>
</reference>
<evidence type="ECO:0000256" key="2">
    <source>
        <dbReference type="ARBA" id="ARBA00022525"/>
    </source>
</evidence>